<dbReference type="InterPro" id="IPR000961">
    <property type="entry name" value="AGC-kinase_C"/>
</dbReference>
<dbReference type="Proteomes" id="UP000472275">
    <property type="component" value="Unassembled WGS sequence"/>
</dbReference>
<keyword evidence="12" id="KW-0067">ATP-binding</keyword>
<keyword evidence="13" id="KW-0460">Magnesium</keyword>
<feature type="compositionally biased region" description="Low complexity" evidence="16">
    <location>
        <begin position="890"/>
        <end position="913"/>
    </location>
</feature>
<evidence type="ECO:0000256" key="8">
    <source>
        <dbReference type="ARBA" id="ARBA00022679"/>
    </source>
</evidence>
<dbReference type="InterPro" id="IPR050236">
    <property type="entry name" value="Ser_Thr_kinase_AGC"/>
</dbReference>
<evidence type="ECO:0000256" key="5">
    <source>
        <dbReference type="ARBA" id="ARBA00022490"/>
    </source>
</evidence>
<dbReference type="GO" id="GO:0007010">
    <property type="term" value="P:cytoskeleton organization"/>
    <property type="evidence" value="ECO:0007669"/>
    <property type="project" value="Ensembl"/>
</dbReference>
<dbReference type="GO" id="GO:0005524">
    <property type="term" value="F:ATP binding"/>
    <property type="evidence" value="ECO:0007669"/>
    <property type="project" value="UniProtKB-KW"/>
</dbReference>
<dbReference type="InterPro" id="IPR023142">
    <property type="entry name" value="MAST_pre-PK_dom_sf"/>
</dbReference>
<dbReference type="PANTHER" id="PTHR24356">
    <property type="entry name" value="SERINE/THREONINE-PROTEIN KINASE"/>
    <property type="match status" value="1"/>
</dbReference>
<dbReference type="Gene3D" id="1.20.1480.20">
    <property type="entry name" value="MAST3 pre-PK domain-like"/>
    <property type="match status" value="1"/>
</dbReference>
<feature type="compositionally biased region" description="Low complexity" evidence="16">
    <location>
        <begin position="1253"/>
        <end position="1263"/>
    </location>
</feature>
<evidence type="ECO:0000259" key="19">
    <source>
        <dbReference type="PROSITE" id="PS51285"/>
    </source>
</evidence>
<dbReference type="Gene3D" id="1.10.510.10">
    <property type="entry name" value="Transferase(Phosphotransferase) domain 1"/>
    <property type="match status" value="1"/>
</dbReference>
<feature type="compositionally biased region" description="Low complexity" evidence="16">
    <location>
        <begin position="920"/>
        <end position="931"/>
    </location>
</feature>
<feature type="compositionally biased region" description="Basic residues" evidence="16">
    <location>
        <begin position="1024"/>
        <end position="1040"/>
    </location>
</feature>
<dbReference type="SMART" id="SM00220">
    <property type="entry name" value="S_TKc"/>
    <property type="match status" value="1"/>
</dbReference>
<dbReference type="PANTHER" id="PTHR24356:SF150">
    <property type="entry name" value="MICROTUBULE-ASSOCIATED SERINE_THREONINE-PROTEIN KINASE 1"/>
    <property type="match status" value="1"/>
</dbReference>
<feature type="region of interest" description="Disordered" evidence="16">
    <location>
        <begin position="1"/>
        <end position="105"/>
    </location>
</feature>
<feature type="region of interest" description="Disordered" evidence="16">
    <location>
        <begin position="120"/>
        <end position="155"/>
    </location>
</feature>
<dbReference type="PROSITE" id="PS50106">
    <property type="entry name" value="PDZ"/>
    <property type="match status" value="1"/>
</dbReference>
<evidence type="ECO:0000256" key="10">
    <source>
        <dbReference type="ARBA" id="ARBA00022741"/>
    </source>
</evidence>
<dbReference type="Pfam" id="PF00595">
    <property type="entry name" value="PDZ"/>
    <property type="match status" value="1"/>
</dbReference>
<keyword evidence="5" id="KW-0963">Cytoplasm</keyword>
<evidence type="ECO:0000256" key="11">
    <source>
        <dbReference type="ARBA" id="ARBA00022777"/>
    </source>
</evidence>
<dbReference type="PROSITE" id="PS00108">
    <property type="entry name" value="PROTEIN_KINASE_ST"/>
    <property type="match status" value="1"/>
</dbReference>
<dbReference type="InParanoid" id="A0A663F4Q7"/>
<dbReference type="InterPro" id="IPR015022">
    <property type="entry name" value="MAST_pre-PK_dom"/>
</dbReference>
<organism evidence="20 21">
    <name type="scientific">Aquila chrysaetos chrysaetos</name>
    <dbReference type="NCBI Taxonomy" id="223781"/>
    <lineage>
        <taxon>Eukaryota</taxon>
        <taxon>Metazoa</taxon>
        <taxon>Chordata</taxon>
        <taxon>Craniata</taxon>
        <taxon>Vertebrata</taxon>
        <taxon>Euteleostomi</taxon>
        <taxon>Archelosauria</taxon>
        <taxon>Archosauria</taxon>
        <taxon>Dinosauria</taxon>
        <taxon>Saurischia</taxon>
        <taxon>Theropoda</taxon>
        <taxon>Coelurosauria</taxon>
        <taxon>Aves</taxon>
        <taxon>Neognathae</taxon>
        <taxon>Neoaves</taxon>
        <taxon>Telluraves</taxon>
        <taxon>Accipitrimorphae</taxon>
        <taxon>Accipitriformes</taxon>
        <taxon>Accipitridae</taxon>
        <taxon>Accipitrinae</taxon>
        <taxon>Aquila</taxon>
    </lineage>
</organism>
<comment type="cofactor">
    <cofactor evidence="1">
        <name>Mg(2+)</name>
        <dbReference type="ChEBI" id="CHEBI:18420"/>
    </cofactor>
</comment>
<feature type="compositionally biased region" description="Low complexity" evidence="16">
    <location>
        <begin position="1076"/>
        <end position="1090"/>
    </location>
</feature>
<dbReference type="SUPFAM" id="SSF56112">
    <property type="entry name" value="Protein kinase-like (PK-like)"/>
    <property type="match status" value="1"/>
</dbReference>
<feature type="region of interest" description="Disordered" evidence="16">
    <location>
        <begin position="704"/>
        <end position="931"/>
    </location>
</feature>
<keyword evidence="10" id="KW-0547">Nucleotide-binding</keyword>
<dbReference type="FunFam" id="1.20.1480.20:FF:000001">
    <property type="entry name" value="microtubule-associated serine/threonine-protein kinase 4 isoform X1"/>
    <property type="match status" value="1"/>
</dbReference>
<evidence type="ECO:0000256" key="3">
    <source>
        <dbReference type="ARBA" id="ARBA00009903"/>
    </source>
</evidence>
<feature type="region of interest" description="Disordered" evidence="16">
    <location>
        <begin position="1156"/>
        <end position="1395"/>
    </location>
</feature>
<protein>
    <recommendedName>
        <fullName evidence="4">non-specific serine/threonine protein kinase</fullName>
        <ecNumber evidence="4">2.7.11.1</ecNumber>
    </recommendedName>
</protein>
<feature type="domain" description="AGC-kinase C-terminal" evidence="19">
    <location>
        <begin position="629"/>
        <end position="697"/>
    </location>
</feature>
<proteinExistence type="inferred from homology"/>
<comment type="subcellular location">
    <subcellularLocation>
        <location evidence="2">Cytoplasm</location>
    </subcellularLocation>
</comment>
<evidence type="ECO:0000256" key="4">
    <source>
        <dbReference type="ARBA" id="ARBA00012513"/>
    </source>
</evidence>
<name>A0A663F4Q7_AQUCH</name>
<feature type="region of interest" description="Disordered" evidence="16">
    <location>
        <begin position="1076"/>
        <end position="1135"/>
    </location>
</feature>
<dbReference type="InterPro" id="IPR008271">
    <property type="entry name" value="Ser/Thr_kinase_AS"/>
</dbReference>
<keyword evidence="8" id="KW-0808">Transferase</keyword>
<evidence type="ECO:0000256" key="1">
    <source>
        <dbReference type="ARBA" id="ARBA00001946"/>
    </source>
</evidence>
<dbReference type="InterPro" id="IPR037711">
    <property type="entry name" value="MAST"/>
</dbReference>
<dbReference type="Pfam" id="PF08926">
    <property type="entry name" value="DUF1908"/>
    <property type="match status" value="1"/>
</dbReference>
<dbReference type="Pfam" id="PF00069">
    <property type="entry name" value="Pkinase"/>
    <property type="match status" value="1"/>
</dbReference>
<dbReference type="GO" id="GO:0043025">
    <property type="term" value="C:neuronal cell body"/>
    <property type="evidence" value="ECO:0007669"/>
    <property type="project" value="Ensembl"/>
</dbReference>
<feature type="compositionally biased region" description="Polar residues" evidence="16">
    <location>
        <begin position="46"/>
        <end position="60"/>
    </location>
</feature>
<dbReference type="GeneTree" id="ENSGT00940000157700"/>
<dbReference type="Ensembl" id="ENSACCT00020019942.1">
    <property type="protein sequence ID" value="ENSACCP00020019108.1"/>
    <property type="gene ID" value="ENSACCG00020012900.1"/>
</dbReference>
<keyword evidence="11" id="KW-0418">Kinase</keyword>
<feature type="compositionally biased region" description="Low complexity" evidence="16">
    <location>
        <begin position="1100"/>
        <end position="1116"/>
    </location>
</feature>
<feature type="compositionally biased region" description="Polar residues" evidence="16">
    <location>
        <begin position="73"/>
        <end position="84"/>
    </location>
</feature>
<dbReference type="GO" id="GO:0007420">
    <property type="term" value="P:brain development"/>
    <property type="evidence" value="ECO:0007669"/>
    <property type="project" value="Ensembl"/>
</dbReference>
<feature type="domain" description="Protein kinase" evidence="17">
    <location>
        <begin position="355"/>
        <end position="628"/>
    </location>
</feature>
<evidence type="ECO:0000256" key="16">
    <source>
        <dbReference type="SAM" id="MobiDB-lite"/>
    </source>
</evidence>
<evidence type="ECO:0000256" key="9">
    <source>
        <dbReference type="ARBA" id="ARBA00022723"/>
    </source>
</evidence>
<feature type="compositionally biased region" description="Acidic residues" evidence="16">
    <location>
        <begin position="669"/>
        <end position="678"/>
    </location>
</feature>
<comment type="catalytic activity">
    <reaction evidence="15">
        <text>L-seryl-[protein] + ATP = O-phospho-L-seryl-[protein] + ADP + H(+)</text>
        <dbReference type="Rhea" id="RHEA:17989"/>
        <dbReference type="Rhea" id="RHEA-COMP:9863"/>
        <dbReference type="Rhea" id="RHEA-COMP:11604"/>
        <dbReference type="ChEBI" id="CHEBI:15378"/>
        <dbReference type="ChEBI" id="CHEBI:29999"/>
        <dbReference type="ChEBI" id="CHEBI:30616"/>
        <dbReference type="ChEBI" id="CHEBI:83421"/>
        <dbReference type="ChEBI" id="CHEBI:456216"/>
        <dbReference type="EC" id="2.7.11.1"/>
    </reaction>
</comment>
<feature type="domain" description="PDZ" evidence="18">
    <location>
        <begin position="929"/>
        <end position="1016"/>
    </location>
</feature>
<dbReference type="GO" id="GO:0008017">
    <property type="term" value="F:microtubule binding"/>
    <property type="evidence" value="ECO:0007669"/>
    <property type="project" value="Ensembl"/>
</dbReference>
<feature type="compositionally biased region" description="Gly residues" evidence="16">
    <location>
        <begin position="1239"/>
        <end position="1250"/>
    </location>
</feature>
<feature type="compositionally biased region" description="Basic residues" evidence="16">
    <location>
        <begin position="1271"/>
        <end position="1285"/>
    </location>
</feature>
<dbReference type="Gene3D" id="2.30.42.10">
    <property type="match status" value="1"/>
</dbReference>
<dbReference type="SUPFAM" id="SSF50156">
    <property type="entry name" value="PDZ domain-like"/>
    <property type="match status" value="1"/>
</dbReference>
<keyword evidence="9" id="KW-0479">Metal-binding</keyword>
<evidence type="ECO:0000256" key="2">
    <source>
        <dbReference type="ARBA" id="ARBA00004496"/>
    </source>
</evidence>
<feature type="region of interest" description="Disordered" evidence="16">
    <location>
        <begin position="318"/>
        <end position="351"/>
    </location>
</feature>
<dbReference type="EC" id="2.7.11.1" evidence="4"/>
<comment type="similarity">
    <text evidence="3">Belongs to the protein kinase superfamily. AGC Ser/Thr protein kinase family.</text>
</comment>
<dbReference type="GO" id="GO:0035556">
    <property type="term" value="P:intracellular signal transduction"/>
    <property type="evidence" value="ECO:0007669"/>
    <property type="project" value="TreeGrafter"/>
</dbReference>
<evidence type="ECO:0000256" key="6">
    <source>
        <dbReference type="ARBA" id="ARBA00022527"/>
    </source>
</evidence>
<dbReference type="Gene3D" id="3.30.200.20">
    <property type="entry name" value="Phosphorylase Kinase, domain 1"/>
    <property type="match status" value="1"/>
</dbReference>
<dbReference type="InterPro" id="IPR001478">
    <property type="entry name" value="PDZ"/>
</dbReference>
<feature type="compositionally biased region" description="Low complexity" evidence="16">
    <location>
        <begin position="1217"/>
        <end position="1238"/>
    </location>
</feature>
<evidence type="ECO:0000256" key="13">
    <source>
        <dbReference type="ARBA" id="ARBA00022842"/>
    </source>
</evidence>
<dbReference type="FunFam" id="2.30.42.10:FF:000008">
    <property type="entry name" value="microtubule-associated serine/threonine-protein kinase 4 isoform X2"/>
    <property type="match status" value="1"/>
</dbReference>
<feature type="region of interest" description="Disordered" evidence="16">
    <location>
        <begin position="648"/>
        <end position="678"/>
    </location>
</feature>
<dbReference type="PROSITE" id="PS51285">
    <property type="entry name" value="AGC_KINASE_CTER"/>
    <property type="match status" value="1"/>
</dbReference>
<dbReference type="GO" id="GO:0016020">
    <property type="term" value="C:membrane"/>
    <property type="evidence" value="ECO:0007669"/>
    <property type="project" value="Ensembl"/>
</dbReference>
<keyword evidence="7" id="KW-0597">Phosphoprotein</keyword>
<dbReference type="FunFam" id="3.30.200.20:FF:001045">
    <property type="entry name" value="Microtubule-associated serine/threonine kinase 1a"/>
    <property type="match status" value="1"/>
</dbReference>
<dbReference type="InterPro" id="IPR000719">
    <property type="entry name" value="Prot_kinase_dom"/>
</dbReference>
<dbReference type="SMART" id="SM00228">
    <property type="entry name" value="PDZ"/>
    <property type="match status" value="1"/>
</dbReference>
<dbReference type="GO" id="GO:0043005">
    <property type="term" value="C:neuron projection"/>
    <property type="evidence" value="ECO:0007669"/>
    <property type="project" value="Ensembl"/>
</dbReference>
<feature type="region of interest" description="Disordered" evidence="16">
    <location>
        <begin position="1020"/>
        <end position="1050"/>
    </location>
</feature>
<feature type="compositionally biased region" description="Low complexity" evidence="16">
    <location>
        <begin position="85"/>
        <end position="94"/>
    </location>
</feature>
<evidence type="ECO:0000256" key="7">
    <source>
        <dbReference type="ARBA" id="ARBA00022553"/>
    </source>
</evidence>
<dbReference type="InterPro" id="IPR011009">
    <property type="entry name" value="Kinase-like_dom_sf"/>
</dbReference>
<keyword evidence="6" id="KW-0723">Serine/threonine-protein kinase</keyword>
<reference evidence="20" key="1">
    <citation type="submission" date="2025-08" db="UniProtKB">
        <authorList>
            <consortium name="Ensembl"/>
        </authorList>
    </citation>
    <scope>IDENTIFICATION</scope>
</reference>
<dbReference type="FunFam" id="1.10.510.10:FF:000012">
    <property type="entry name" value="microtubule-associated serine/threonine-protein kinase 2 isoform X1"/>
    <property type="match status" value="1"/>
</dbReference>
<sequence>MAPPPSPSCRTSNRKSLILTSTSPTLPRPHSPLPGHIGSSPLDSPRNFSPSNPAHFSFASSRRADGRRWSLASLPSSGYGTNTPSSTVSSSCSSQERLHQLPAQPTPEELRFLSRHFGSSESLAEEDGGARGGPAPRPRSRSLSPGRSPSSHDNEIVMMNHVYKERFPKATAQMEERLEEFVRGCGPGGTPLADGALSFIQHQLVELARDCLAKARHGLITAGYFYELQENMERLLQDAYERSESEEVAFITQLVKKLLIIISRPARLLECLEFDPAEFYQLLAAAEGQAREGLLKADIPRYIIGQLGLARDPFPDVVHLEEPDSGGSNTPEPEEGAEGRSAVPRAKKPPGEGDFETIKLISNGAYGAVYLVRHTATRQRFAMKKINKQNLLLRNQVEQAFVERDILTFAENPFVVSMFCSFQTRRHLCMVMEYVEGGDCATLLKHIGALPLELARLYFAETVLALEYLHNYGIVHRDLKPDNLLITSLGHVKLTDFGLSKMGLMSLTTNLYEGHMEKDAREFRDKQVCGTPEYIAPEVILRQGYGKPVDWWAMGIVLYEFLVGCVPFFGDTPEELFGQVISDEILWPEGDEALPPDAQHLISCLLQPDPLRRLGAGGAQEVKAHGFFAALDWTGLLRQKAEFVPHLESEEDTSYFDTRSDRYPHVTSYEDEDTTEDEPVEIRQFSSCSPPLQQGGGDVYSSLEQLSQQQEPKVAKGRPRDEGRRDGFARDRGWRTASPELVRAAPPPGARRRFSALLEPGRPGAPPRGAAAPPATGPPPRDGPADGPSEEPGQSRTSGSLVRGGGSWTPGSLVGGPRHLGPHQSVPPGERAPRAGDLPPPRAELGLRRPRHPGVAPEAGGDKRSPRGPGKVTKSASATALSVIIPREAPGSSPLGSPMSPRSLSSDPSSRDSSPGRELAPAVAAPRSPIAIPRPGKKFGFTLRAIRVYLGDSDIYSVHHVVWVSGMGGPQEAGLCAGDLITHVNGEPVHGLVHTEVVELILKSGTKVLVTTTPLENTSIRLGPARRRSARAKMARRNRRGGAGGGHERRRSALFRHLARQASLLHTSRSLTSLSRSLSSSDSLPASPTHARARDPALPPRAAETGASPPSSSPGSSAPPSPAPAGPHLRPSSLQGLSPKLQRQYRAARCKSAGSIPLSPLAHTPSPPAASPPAFPAKLHPKAAESTSRPSRRCRAWPSGTGRARPRGRPPLPPPAASAARSCRSCWEAPPGAEAAPPGGRGARAGGAGPLQGAEPGAGARAGPAGGRPGRAPRTHRGGGARRGPRGQGAGAPPERRPPPRPLIFPPAATVNRGGPPGMRGPRPPRPGKRLAAPPTPPPGTSPRTRRVNTVTPPLAPPGVMSSARQPPPRPHPGVSLSPPSPPPQSPICPWFLPR</sequence>
<comment type="catalytic activity">
    <reaction evidence="14">
        <text>L-threonyl-[protein] + ATP = O-phospho-L-threonyl-[protein] + ADP + H(+)</text>
        <dbReference type="Rhea" id="RHEA:46608"/>
        <dbReference type="Rhea" id="RHEA-COMP:11060"/>
        <dbReference type="Rhea" id="RHEA-COMP:11605"/>
        <dbReference type="ChEBI" id="CHEBI:15378"/>
        <dbReference type="ChEBI" id="CHEBI:30013"/>
        <dbReference type="ChEBI" id="CHEBI:30616"/>
        <dbReference type="ChEBI" id="CHEBI:61977"/>
        <dbReference type="ChEBI" id="CHEBI:456216"/>
        <dbReference type="EC" id="2.7.11.1"/>
    </reaction>
</comment>
<dbReference type="PROSITE" id="PS50011">
    <property type="entry name" value="PROTEIN_KINASE_DOM"/>
    <property type="match status" value="1"/>
</dbReference>
<feature type="compositionally biased region" description="Basic and acidic residues" evidence="16">
    <location>
        <begin position="718"/>
        <end position="734"/>
    </location>
</feature>
<evidence type="ECO:0000256" key="14">
    <source>
        <dbReference type="ARBA" id="ARBA00047899"/>
    </source>
</evidence>
<feature type="compositionally biased region" description="Polar residues" evidence="16">
    <location>
        <begin position="8"/>
        <end position="25"/>
    </location>
</feature>
<dbReference type="GO" id="GO:0005737">
    <property type="term" value="C:cytoplasm"/>
    <property type="evidence" value="ECO:0007669"/>
    <property type="project" value="UniProtKB-SubCell"/>
</dbReference>
<evidence type="ECO:0000259" key="18">
    <source>
        <dbReference type="PROSITE" id="PS50106"/>
    </source>
</evidence>
<feature type="compositionally biased region" description="Pro residues" evidence="16">
    <location>
        <begin position="1165"/>
        <end position="1175"/>
    </location>
</feature>
<dbReference type="SUPFAM" id="SSF140482">
    <property type="entry name" value="MAST3 pre-PK domain-like"/>
    <property type="match status" value="1"/>
</dbReference>
<dbReference type="GO" id="GO:0004674">
    <property type="term" value="F:protein serine/threonine kinase activity"/>
    <property type="evidence" value="ECO:0007669"/>
    <property type="project" value="UniProtKB-KW"/>
</dbReference>
<dbReference type="GO" id="GO:0000287">
    <property type="term" value="F:magnesium ion binding"/>
    <property type="evidence" value="ECO:0007669"/>
    <property type="project" value="InterPro"/>
</dbReference>
<evidence type="ECO:0000256" key="15">
    <source>
        <dbReference type="ARBA" id="ARBA00048679"/>
    </source>
</evidence>
<dbReference type="InterPro" id="IPR036034">
    <property type="entry name" value="PDZ_sf"/>
</dbReference>
<evidence type="ECO:0000259" key="17">
    <source>
        <dbReference type="PROSITE" id="PS50011"/>
    </source>
</evidence>
<evidence type="ECO:0000313" key="20">
    <source>
        <dbReference type="Ensembl" id="ENSACCP00020019108.1"/>
    </source>
</evidence>
<evidence type="ECO:0000256" key="12">
    <source>
        <dbReference type="ARBA" id="ARBA00022840"/>
    </source>
</evidence>
<evidence type="ECO:0000313" key="21">
    <source>
        <dbReference type="Proteomes" id="UP000472275"/>
    </source>
</evidence>
<reference evidence="20" key="2">
    <citation type="submission" date="2025-09" db="UniProtKB">
        <authorList>
            <consortium name="Ensembl"/>
        </authorList>
    </citation>
    <scope>IDENTIFICATION</scope>
</reference>
<keyword evidence="21" id="KW-1185">Reference proteome</keyword>
<accession>A0A663F4Q7</accession>
<dbReference type="CDD" id="cd05609">
    <property type="entry name" value="STKc_MAST"/>
    <property type="match status" value="1"/>
</dbReference>